<dbReference type="GO" id="GO:0003676">
    <property type="term" value="F:nucleic acid binding"/>
    <property type="evidence" value="ECO:0007669"/>
    <property type="project" value="InterPro"/>
</dbReference>
<name>A0AAX3NT59_9GAMM</name>
<feature type="domain" description="Winged helix-turn helix" evidence="3">
    <location>
        <begin position="108"/>
        <end position="159"/>
    </location>
</feature>
<dbReference type="SUPFAM" id="SSF46689">
    <property type="entry name" value="Homeodomain-like"/>
    <property type="match status" value="1"/>
</dbReference>
<dbReference type="RefSeq" id="WP_275057421.1">
    <property type="nucleotide sequence ID" value="NZ_CP118988.1"/>
</dbReference>
<dbReference type="NCBIfam" id="NF033545">
    <property type="entry name" value="transpos_IS630"/>
    <property type="match status" value="1"/>
</dbReference>
<feature type="domain" description="Tc1-like transposase DDE" evidence="1">
    <location>
        <begin position="177"/>
        <end position="319"/>
    </location>
</feature>
<dbReference type="InterPro" id="IPR055247">
    <property type="entry name" value="InsJ-like_HTH"/>
</dbReference>
<dbReference type="InterPro" id="IPR025959">
    <property type="entry name" value="Winged_HTH_dom"/>
</dbReference>
<evidence type="ECO:0000259" key="2">
    <source>
        <dbReference type="Pfam" id="PF13518"/>
    </source>
</evidence>
<proteinExistence type="predicted"/>
<feature type="domain" description="Insertion element IS150 protein InsJ-like helix-turn-helix" evidence="2">
    <location>
        <begin position="29"/>
        <end position="80"/>
    </location>
</feature>
<dbReference type="EMBL" id="CP118988">
    <property type="protein sequence ID" value="WED77359.1"/>
    <property type="molecule type" value="Genomic_DNA"/>
</dbReference>
<organism evidence="4 5">
    <name type="scientific">Aeromonas allosaccharophila</name>
    <dbReference type="NCBI Taxonomy" id="656"/>
    <lineage>
        <taxon>Bacteria</taxon>
        <taxon>Pseudomonadati</taxon>
        <taxon>Pseudomonadota</taxon>
        <taxon>Gammaproteobacteria</taxon>
        <taxon>Aeromonadales</taxon>
        <taxon>Aeromonadaceae</taxon>
        <taxon>Aeromonas</taxon>
    </lineage>
</organism>
<dbReference type="InterPro" id="IPR038717">
    <property type="entry name" value="Tc1-like_DDE_dom"/>
</dbReference>
<dbReference type="InterPro" id="IPR047655">
    <property type="entry name" value="Transpos_IS630-like"/>
</dbReference>
<evidence type="ECO:0000313" key="4">
    <source>
        <dbReference type="EMBL" id="WED77359.1"/>
    </source>
</evidence>
<evidence type="ECO:0000259" key="3">
    <source>
        <dbReference type="Pfam" id="PF13592"/>
    </source>
</evidence>
<dbReference type="Pfam" id="PF13358">
    <property type="entry name" value="DDE_3"/>
    <property type="match status" value="1"/>
</dbReference>
<reference evidence="4" key="1">
    <citation type="submission" date="2023-02" db="EMBL/GenBank/DDBJ databases">
        <title>The sequence of Aeromonas allosaccharophila K520.</title>
        <authorList>
            <person name="Luo X."/>
        </authorList>
    </citation>
    <scope>NUCLEOTIDE SEQUENCE</scope>
    <source>
        <strain evidence="4">K520</strain>
    </source>
</reference>
<dbReference type="Pfam" id="PF13592">
    <property type="entry name" value="HTH_33"/>
    <property type="match status" value="1"/>
</dbReference>
<gene>
    <name evidence="4" type="ORF">PYU98_03615</name>
</gene>
<dbReference type="Proteomes" id="UP001213721">
    <property type="component" value="Chromosome"/>
</dbReference>
<evidence type="ECO:0000259" key="1">
    <source>
        <dbReference type="Pfam" id="PF13358"/>
    </source>
</evidence>
<dbReference type="Gene3D" id="3.30.420.10">
    <property type="entry name" value="Ribonuclease H-like superfamily/Ribonuclease H"/>
    <property type="match status" value="1"/>
</dbReference>
<dbReference type="Pfam" id="PF13518">
    <property type="entry name" value="HTH_28"/>
    <property type="match status" value="1"/>
</dbReference>
<sequence length="350" mass="40378">MNKIAFLYGAETRRLKKIIHKTRDRDLCRRANAVLLVLKGKTKSEVASLLQAGRSSLNRWLKWYDVAGVDGLKTKGVGRPVRQNRDFICGVLKILLKYTPRTLGYQRSRWSTELFALLLNKLCNIQIHSSTIRRWLPKAGIVWRRAAPTLYIQDPDKKEKLAAIREALADNSVDHPVFYQDEVDIHLNPKIGADWGLRGEQRKVATPGQNKKHYLAGALHGQTGQIVYVGGERKTSDLFIELLEKLKGQYRRAKSIRLIVDNYIIHKSKKTQKWLSDNPKFKLLFLPVYSPWHNKIEKLWHALHETITRNHQCKNMDDLLEQVYYFMDTAAPFPGGKHGLMYRTLSGESI</sequence>
<dbReference type="InterPro" id="IPR009057">
    <property type="entry name" value="Homeodomain-like_sf"/>
</dbReference>
<evidence type="ECO:0000313" key="5">
    <source>
        <dbReference type="Proteomes" id="UP001213721"/>
    </source>
</evidence>
<dbReference type="InterPro" id="IPR036397">
    <property type="entry name" value="RNaseH_sf"/>
</dbReference>
<protein>
    <submittedName>
        <fullName evidence="4">IS630 family transposase</fullName>
    </submittedName>
</protein>
<dbReference type="AlphaFoldDB" id="A0AAX3NT59"/>
<accession>A0AAX3NT59</accession>